<reference evidence="2" key="1">
    <citation type="journal article" date="2022" name="G3 (Bethesda)">
        <title>High quality genome of the basidiomycete yeast Dioszegia hungarica PDD-24b-2 isolated from cloud water.</title>
        <authorList>
            <person name="Jarrige D."/>
            <person name="Haridas S."/>
            <person name="Bleykasten-Grosshans C."/>
            <person name="Joly M."/>
            <person name="Nadalig T."/>
            <person name="Sancelme M."/>
            <person name="Vuilleumier S."/>
            <person name="Grigoriev I.V."/>
            <person name="Amato P."/>
            <person name="Bringel F."/>
        </authorList>
    </citation>
    <scope>NUCLEOTIDE SEQUENCE</scope>
    <source>
        <strain evidence="2">PDD-24b-2</strain>
    </source>
</reference>
<organism evidence="2 3">
    <name type="scientific">Dioszegia hungarica</name>
    <dbReference type="NCBI Taxonomy" id="4972"/>
    <lineage>
        <taxon>Eukaryota</taxon>
        <taxon>Fungi</taxon>
        <taxon>Dikarya</taxon>
        <taxon>Basidiomycota</taxon>
        <taxon>Agaricomycotina</taxon>
        <taxon>Tremellomycetes</taxon>
        <taxon>Tremellales</taxon>
        <taxon>Bulleribasidiaceae</taxon>
        <taxon>Dioszegia</taxon>
    </lineage>
</organism>
<dbReference type="AlphaFoldDB" id="A0AA38LRV9"/>
<gene>
    <name evidence="2" type="ORF">MKK02DRAFT_40332</name>
</gene>
<dbReference type="EMBL" id="JAKWFO010000013">
    <property type="protein sequence ID" value="KAI9632953.1"/>
    <property type="molecule type" value="Genomic_DNA"/>
</dbReference>
<evidence type="ECO:0000313" key="3">
    <source>
        <dbReference type="Proteomes" id="UP001164286"/>
    </source>
</evidence>
<accession>A0AA38LRV9</accession>
<protein>
    <submittedName>
        <fullName evidence="2">Uncharacterized protein</fullName>
    </submittedName>
</protein>
<comment type="caution">
    <text evidence="2">The sequence shown here is derived from an EMBL/GenBank/DDBJ whole genome shotgun (WGS) entry which is preliminary data.</text>
</comment>
<evidence type="ECO:0000313" key="2">
    <source>
        <dbReference type="EMBL" id="KAI9632953.1"/>
    </source>
</evidence>
<dbReference type="RefSeq" id="XP_052942730.1">
    <property type="nucleotide sequence ID" value="XM_053091057.1"/>
</dbReference>
<dbReference type="Proteomes" id="UP001164286">
    <property type="component" value="Unassembled WGS sequence"/>
</dbReference>
<keyword evidence="3" id="KW-1185">Reference proteome</keyword>
<proteinExistence type="predicted"/>
<name>A0AA38LRV9_9TREE</name>
<dbReference type="GeneID" id="77730262"/>
<sequence length="372" mass="40241">MSSNSATASRTSNASSPGLRTHRMPAHFCVLQGRLPGDPDLLGWGYGHIGPIYETNSGDNQAGGGSDTDATLSWWPIRPTGFSVMMRGKTCEAVSLPPDSLHGSSLHPYRLIQLGPHPTEARWKSSIPGSLVTISQVLNFSSACGAAADQDSSLTMSCHQPPGAKRREIREYALRSSDWQEFVILGDTAAFEGKIVSGSVLLKTLPDASDAEREIPTGRPPLFSGSRLDATILFLPSSPFDASTTLKTLTIDSMGKVRYGLDGALTPVSFRFGFDTGDTPTYLQVQRSDDHGHWTEMYSLPKWSDGWSNGWSMFIRRSEADPTSADYKPVGLVLLKRDPATETTHDNATVYGEGTVIELPYSSAPEPSRTGQ</sequence>
<feature type="compositionally biased region" description="Low complexity" evidence="1">
    <location>
        <begin position="1"/>
        <end position="16"/>
    </location>
</feature>
<evidence type="ECO:0000256" key="1">
    <source>
        <dbReference type="SAM" id="MobiDB-lite"/>
    </source>
</evidence>
<feature type="region of interest" description="Disordered" evidence="1">
    <location>
        <begin position="1"/>
        <end position="20"/>
    </location>
</feature>